<reference evidence="13" key="1">
    <citation type="submission" date="2022-11" db="UniProtKB">
        <authorList>
            <consortium name="WormBaseParasite"/>
        </authorList>
    </citation>
    <scope>IDENTIFICATION</scope>
</reference>
<dbReference type="Pfam" id="PF10320">
    <property type="entry name" value="7TM_GPCR_Srsx"/>
    <property type="match status" value="1"/>
</dbReference>
<name>A0A914W9V6_9BILA</name>
<feature type="transmembrane region" description="Helical" evidence="10">
    <location>
        <begin position="27"/>
        <end position="51"/>
    </location>
</feature>
<proteinExistence type="predicted"/>
<dbReference type="PANTHER" id="PTHR24246">
    <property type="entry name" value="OLFACTORY RECEPTOR AND ADENOSINE RECEPTOR"/>
    <property type="match status" value="1"/>
</dbReference>
<keyword evidence="6 10" id="KW-0472">Membrane</keyword>
<keyword evidence="9" id="KW-0807">Transducer</keyword>
<keyword evidence="12" id="KW-1185">Reference proteome</keyword>
<keyword evidence="4 10" id="KW-1133">Transmembrane helix</keyword>
<dbReference type="CDD" id="cd00637">
    <property type="entry name" value="7tm_classA_rhodopsin-like"/>
    <property type="match status" value="1"/>
</dbReference>
<protein>
    <submittedName>
        <fullName evidence="13">G-protein coupled receptors family 1 profile domain-containing protein</fullName>
    </submittedName>
</protein>
<feature type="transmembrane region" description="Helical" evidence="10">
    <location>
        <begin position="115"/>
        <end position="135"/>
    </location>
</feature>
<feature type="domain" description="G-protein coupled receptors family 1 profile" evidence="11">
    <location>
        <begin position="40"/>
        <end position="301"/>
    </location>
</feature>
<evidence type="ECO:0000256" key="3">
    <source>
        <dbReference type="ARBA" id="ARBA00022692"/>
    </source>
</evidence>
<dbReference type="Proteomes" id="UP000887566">
    <property type="component" value="Unplaced"/>
</dbReference>
<evidence type="ECO:0000256" key="2">
    <source>
        <dbReference type="ARBA" id="ARBA00022475"/>
    </source>
</evidence>
<evidence type="ECO:0000313" key="13">
    <source>
        <dbReference type="WBParaSite" id="PSAMB.scaffold355size55000.g4947.t1"/>
    </source>
</evidence>
<sequence>MNDSVSTWNESAVKMSEQERSDLLVRFTIYIFESSLLIFLNFAMFIAIVRLPALRAQYTILCGLLFTDGLMGFATISAGIGRNVILLSNTQDNLVSRRTCMFKPWNLLFIWTDPMTSIMLMVISIDRLLAVCLPIQYYKRSAKLGRWQLIAAHTFMLCSVITGWSLAYPENKPLYPSICWSSKGIHSGYFVYHTWLRIIAALTSVVLYGIVVALMWMRARRIAASTRWGVNLSVSRFSKRQVKLNVSMGISCLCTCIFYVLPICIELYEVVSGAESEWLGSVMSFSQIISNLNSICNFIVLMYRHADIRRAVLSLLTCGKISAIVPSSTVANFAHTVRNVKSVCQLQQNNEAKLVWGQSSLMSGKFVEGIIHQ</sequence>
<evidence type="ECO:0000259" key="11">
    <source>
        <dbReference type="PROSITE" id="PS50262"/>
    </source>
</evidence>
<feature type="transmembrane region" description="Helical" evidence="10">
    <location>
        <begin position="246"/>
        <end position="268"/>
    </location>
</feature>
<dbReference type="AlphaFoldDB" id="A0A914W9V6"/>
<keyword evidence="7" id="KW-0675">Receptor</keyword>
<evidence type="ECO:0000256" key="7">
    <source>
        <dbReference type="ARBA" id="ARBA00023170"/>
    </source>
</evidence>
<dbReference type="GO" id="GO:0004930">
    <property type="term" value="F:G protein-coupled receptor activity"/>
    <property type="evidence" value="ECO:0007669"/>
    <property type="project" value="UniProtKB-KW"/>
</dbReference>
<comment type="subcellular location">
    <subcellularLocation>
        <location evidence="1">Cell membrane</location>
        <topology evidence="1">Multi-pass membrane protein</topology>
    </subcellularLocation>
</comment>
<dbReference type="Gene3D" id="1.20.1070.10">
    <property type="entry name" value="Rhodopsin 7-helix transmembrane proteins"/>
    <property type="match status" value="1"/>
</dbReference>
<feature type="transmembrane region" description="Helical" evidence="10">
    <location>
        <begin position="147"/>
        <end position="167"/>
    </location>
</feature>
<accession>A0A914W9V6</accession>
<evidence type="ECO:0000313" key="12">
    <source>
        <dbReference type="Proteomes" id="UP000887566"/>
    </source>
</evidence>
<evidence type="ECO:0000256" key="5">
    <source>
        <dbReference type="ARBA" id="ARBA00023040"/>
    </source>
</evidence>
<organism evidence="12 13">
    <name type="scientific">Plectus sambesii</name>
    <dbReference type="NCBI Taxonomy" id="2011161"/>
    <lineage>
        <taxon>Eukaryota</taxon>
        <taxon>Metazoa</taxon>
        <taxon>Ecdysozoa</taxon>
        <taxon>Nematoda</taxon>
        <taxon>Chromadorea</taxon>
        <taxon>Plectida</taxon>
        <taxon>Plectina</taxon>
        <taxon>Plectoidea</taxon>
        <taxon>Plectidae</taxon>
        <taxon>Plectus</taxon>
    </lineage>
</organism>
<dbReference type="PROSITE" id="PS50262">
    <property type="entry name" value="G_PROTEIN_RECEP_F1_2"/>
    <property type="match status" value="1"/>
</dbReference>
<dbReference type="WBParaSite" id="PSAMB.scaffold355size55000.g4947.t1">
    <property type="protein sequence ID" value="PSAMB.scaffold355size55000.g4947.t1"/>
    <property type="gene ID" value="PSAMB.scaffold355size55000.g4947"/>
</dbReference>
<keyword evidence="8" id="KW-0325">Glycoprotein</keyword>
<keyword evidence="3 10" id="KW-0812">Transmembrane</keyword>
<evidence type="ECO:0000256" key="9">
    <source>
        <dbReference type="ARBA" id="ARBA00023224"/>
    </source>
</evidence>
<evidence type="ECO:0000256" key="10">
    <source>
        <dbReference type="SAM" id="Phobius"/>
    </source>
</evidence>
<dbReference type="PANTHER" id="PTHR24246:SF27">
    <property type="entry name" value="ADENOSINE RECEPTOR, ISOFORM A"/>
    <property type="match status" value="1"/>
</dbReference>
<feature type="transmembrane region" description="Helical" evidence="10">
    <location>
        <begin position="195"/>
        <end position="217"/>
    </location>
</feature>
<evidence type="ECO:0000256" key="1">
    <source>
        <dbReference type="ARBA" id="ARBA00004651"/>
    </source>
</evidence>
<dbReference type="InterPro" id="IPR017452">
    <property type="entry name" value="GPCR_Rhodpsn_7TM"/>
</dbReference>
<evidence type="ECO:0000256" key="6">
    <source>
        <dbReference type="ARBA" id="ARBA00023136"/>
    </source>
</evidence>
<keyword evidence="5" id="KW-0297">G-protein coupled receptor</keyword>
<dbReference type="SUPFAM" id="SSF81321">
    <property type="entry name" value="Family A G protein-coupled receptor-like"/>
    <property type="match status" value="1"/>
</dbReference>
<feature type="transmembrane region" description="Helical" evidence="10">
    <location>
        <begin position="288"/>
        <end position="306"/>
    </location>
</feature>
<keyword evidence="2" id="KW-1003">Cell membrane</keyword>
<dbReference type="GO" id="GO:0005886">
    <property type="term" value="C:plasma membrane"/>
    <property type="evidence" value="ECO:0007669"/>
    <property type="project" value="UniProtKB-SubCell"/>
</dbReference>
<evidence type="ECO:0000256" key="8">
    <source>
        <dbReference type="ARBA" id="ARBA00023180"/>
    </source>
</evidence>
<evidence type="ECO:0000256" key="4">
    <source>
        <dbReference type="ARBA" id="ARBA00022989"/>
    </source>
</evidence>
<dbReference type="InterPro" id="IPR019424">
    <property type="entry name" value="7TM_GPCR_Srsx"/>
</dbReference>
<feature type="transmembrane region" description="Helical" evidence="10">
    <location>
        <begin position="58"/>
        <end position="80"/>
    </location>
</feature>